<dbReference type="GO" id="GO:0016301">
    <property type="term" value="F:kinase activity"/>
    <property type="evidence" value="ECO:0007669"/>
    <property type="project" value="UniProtKB-KW"/>
</dbReference>
<keyword evidence="2" id="KW-0808">Transferase</keyword>
<proteinExistence type="predicted"/>
<keyword evidence="3" id="KW-1185">Reference proteome</keyword>
<sequence>MKGKTPKSKARGRGRGRGRTTGAADPSSSSHPVAMGTSDLTAQLEGVTLLRPSTRFQKLLETSCLPEPEEQQQQLQERDFILSQDFFCTPDYITPYAPQFTSCLEFDKENVCPKSPEKSTVARSKRYKRVGTRTKYYIGQPIVTNAAVHAVVEE</sequence>
<reference evidence="2" key="1">
    <citation type="submission" date="2020-01" db="EMBL/GenBank/DDBJ databases">
        <title>Genome sequence of Kobresia littledalei, the first chromosome-level genome in the family Cyperaceae.</title>
        <authorList>
            <person name="Qu G."/>
        </authorList>
    </citation>
    <scope>NUCLEOTIDE SEQUENCE</scope>
    <source>
        <strain evidence="2">C.B.Clarke</strain>
        <tissue evidence="2">Leaf</tissue>
    </source>
</reference>
<dbReference type="AlphaFoldDB" id="A0A833RLP3"/>
<dbReference type="OrthoDB" id="5337378at2759"/>
<evidence type="ECO:0000313" key="2">
    <source>
        <dbReference type="EMBL" id="KAF3341356.1"/>
    </source>
</evidence>
<accession>A0A833RLP3</accession>
<evidence type="ECO:0000313" key="3">
    <source>
        <dbReference type="Proteomes" id="UP000623129"/>
    </source>
</evidence>
<evidence type="ECO:0000256" key="1">
    <source>
        <dbReference type="SAM" id="MobiDB-lite"/>
    </source>
</evidence>
<dbReference type="Proteomes" id="UP000623129">
    <property type="component" value="Unassembled WGS sequence"/>
</dbReference>
<dbReference type="EMBL" id="SWLB01000002">
    <property type="protein sequence ID" value="KAF3341356.1"/>
    <property type="molecule type" value="Genomic_DNA"/>
</dbReference>
<feature type="compositionally biased region" description="Basic residues" evidence="1">
    <location>
        <begin position="1"/>
        <end position="18"/>
    </location>
</feature>
<protein>
    <submittedName>
        <fullName evidence="2">Wee1-like protein kinase</fullName>
    </submittedName>
</protein>
<comment type="caution">
    <text evidence="2">The sequence shown here is derived from an EMBL/GenBank/DDBJ whole genome shotgun (WGS) entry which is preliminary data.</text>
</comment>
<feature type="region of interest" description="Disordered" evidence="1">
    <location>
        <begin position="1"/>
        <end position="40"/>
    </location>
</feature>
<keyword evidence="2" id="KW-0418">Kinase</keyword>
<gene>
    <name evidence="2" type="ORF">FCM35_KLT10200</name>
</gene>
<name>A0A833RLP3_9POAL</name>
<organism evidence="2 3">
    <name type="scientific">Carex littledalei</name>
    <dbReference type="NCBI Taxonomy" id="544730"/>
    <lineage>
        <taxon>Eukaryota</taxon>
        <taxon>Viridiplantae</taxon>
        <taxon>Streptophyta</taxon>
        <taxon>Embryophyta</taxon>
        <taxon>Tracheophyta</taxon>
        <taxon>Spermatophyta</taxon>
        <taxon>Magnoliopsida</taxon>
        <taxon>Liliopsida</taxon>
        <taxon>Poales</taxon>
        <taxon>Cyperaceae</taxon>
        <taxon>Cyperoideae</taxon>
        <taxon>Cariceae</taxon>
        <taxon>Carex</taxon>
        <taxon>Carex subgen. Euthyceras</taxon>
    </lineage>
</organism>